<sequence length="579" mass="66531">MECMRKLRDQINEISRPFVRATIMDLPDETLQQIFSLVSKDVRGRTMVHDIQQCRLVSTQLWKVHWPGFEEISQHPHISRSVKVVCFSLHHFKPMESFQCFGQWVLNELESAAGPEKDPNAALNNWLPHLSETWENWGVDAGTAQNICDNIKVFCDNMRRLLCGESDGSGDMDAAMWEFMGTQHDEYRRLYLWQQDYLKTTFSQRVAAAMSRMPFARNGVKFVDSIPDQTRSPVPGFPYKEVWPNPCDGQKSLDILARHKVLLRPLPLLWAPWSQRRRADLNKLLGSTANAMARVQIFPRSIEIKARQTYMGWLLPIRPEQCQEMLGWMKELETFIFRAESSLDLVSYQREVEAAMFFAPFLDAPNLQKLHIIIDASKHRGSDDDRGAVQKLWLALAAKPRPCLNDIALKGLAMHSKHLFALLGQPRPMKRLYLDSISLLTGTWAEVLDVLQKFESQVKVVKSPRGGEGRYPRTTKEFDQIFYDKPDELGGETLAGFYIQGGGAPNPLLALGLPERFYELLQQVDEEDLQRFSNEAATYKSQRVKGFFFDSEEELEGMRMGRPIRKWTGRSDLCHSDGD</sequence>
<accession>A0AAV9GW18</accession>
<organism evidence="1 2">
    <name type="scientific">Podospora aff. communis PSN243</name>
    <dbReference type="NCBI Taxonomy" id="3040156"/>
    <lineage>
        <taxon>Eukaryota</taxon>
        <taxon>Fungi</taxon>
        <taxon>Dikarya</taxon>
        <taxon>Ascomycota</taxon>
        <taxon>Pezizomycotina</taxon>
        <taxon>Sordariomycetes</taxon>
        <taxon>Sordariomycetidae</taxon>
        <taxon>Sordariales</taxon>
        <taxon>Podosporaceae</taxon>
        <taxon>Podospora</taxon>
    </lineage>
</organism>
<name>A0AAV9GW18_9PEZI</name>
<keyword evidence="2" id="KW-1185">Reference proteome</keyword>
<proteinExistence type="predicted"/>
<evidence type="ECO:0000313" key="2">
    <source>
        <dbReference type="Proteomes" id="UP001321760"/>
    </source>
</evidence>
<comment type="caution">
    <text evidence="1">The sequence shown here is derived from an EMBL/GenBank/DDBJ whole genome shotgun (WGS) entry which is preliminary data.</text>
</comment>
<evidence type="ECO:0000313" key="1">
    <source>
        <dbReference type="EMBL" id="KAK4452530.1"/>
    </source>
</evidence>
<evidence type="ECO:0008006" key="3">
    <source>
        <dbReference type="Google" id="ProtNLM"/>
    </source>
</evidence>
<reference evidence="1" key="2">
    <citation type="submission" date="2023-05" db="EMBL/GenBank/DDBJ databases">
        <authorList>
            <consortium name="Lawrence Berkeley National Laboratory"/>
            <person name="Steindorff A."/>
            <person name="Hensen N."/>
            <person name="Bonometti L."/>
            <person name="Westerberg I."/>
            <person name="Brannstrom I.O."/>
            <person name="Guillou S."/>
            <person name="Cros-Aarteil S."/>
            <person name="Calhoun S."/>
            <person name="Haridas S."/>
            <person name="Kuo A."/>
            <person name="Mondo S."/>
            <person name="Pangilinan J."/>
            <person name="Riley R."/>
            <person name="Labutti K."/>
            <person name="Andreopoulos B."/>
            <person name="Lipzen A."/>
            <person name="Chen C."/>
            <person name="Yanf M."/>
            <person name="Daum C."/>
            <person name="Ng V."/>
            <person name="Clum A."/>
            <person name="Ohm R."/>
            <person name="Martin F."/>
            <person name="Silar P."/>
            <person name="Natvig D."/>
            <person name="Lalanne C."/>
            <person name="Gautier V."/>
            <person name="Ament-Velasquez S.L."/>
            <person name="Kruys A."/>
            <person name="Hutchinson M.I."/>
            <person name="Powell A.J."/>
            <person name="Barry K."/>
            <person name="Miller A.N."/>
            <person name="Grigoriev I.V."/>
            <person name="Debuchy R."/>
            <person name="Gladieux P."/>
            <person name="Thoren M.H."/>
            <person name="Johannesson H."/>
        </authorList>
    </citation>
    <scope>NUCLEOTIDE SEQUENCE</scope>
    <source>
        <strain evidence="1">PSN243</strain>
    </source>
</reference>
<dbReference type="AlphaFoldDB" id="A0AAV9GW18"/>
<dbReference type="Proteomes" id="UP001321760">
    <property type="component" value="Unassembled WGS sequence"/>
</dbReference>
<protein>
    <recommendedName>
        <fullName evidence="3">F-box domain-containing protein</fullName>
    </recommendedName>
</protein>
<gene>
    <name evidence="1" type="ORF">QBC34DRAFT_435395</name>
</gene>
<dbReference type="EMBL" id="MU865923">
    <property type="protein sequence ID" value="KAK4452530.1"/>
    <property type="molecule type" value="Genomic_DNA"/>
</dbReference>
<reference evidence="1" key="1">
    <citation type="journal article" date="2023" name="Mol. Phylogenet. Evol.">
        <title>Genome-scale phylogeny and comparative genomics of the fungal order Sordariales.</title>
        <authorList>
            <person name="Hensen N."/>
            <person name="Bonometti L."/>
            <person name="Westerberg I."/>
            <person name="Brannstrom I.O."/>
            <person name="Guillou S."/>
            <person name="Cros-Aarteil S."/>
            <person name="Calhoun S."/>
            <person name="Haridas S."/>
            <person name="Kuo A."/>
            <person name="Mondo S."/>
            <person name="Pangilinan J."/>
            <person name="Riley R."/>
            <person name="LaButti K."/>
            <person name="Andreopoulos B."/>
            <person name="Lipzen A."/>
            <person name="Chen C."/>
            <person name="Yan M."/>
            <person name="Daum C."/>
            <person name="Ng V."/>
            <person name="Clum A."/>
            <person name="Steindorff A."/>
            <person name="Ohm R.A."/>
            <person name="Martin F."/>
            <person name="Silar P."/>
            <person name="Natvig D.O."/>
            <person name="Lalanne C."/>
            <person name="Gautier V."/>
            <person name="Ament-Velasquez S.L."/>
            <person name="Kruys A."/>
            <person name="Hutchinson M.I."/>
            <person name="Powell A.J."/>
            <person name="Barry K."/>
            <person name="Miller A.N."/>
            <person name="Grigoriev I.V."/>
            <person name="Debuchy R."/>
            <person name="Gladieux P."/>
            <person name="Hiltunen Thoren M."/>
            <person name="Johannesson H."/>
        </authorList>
    </citation>
    <scope>NUCLEOTIDE SEQUENCE</scope>
    <source>
        <strain evidence="1">PSN243</strain>
    </source>
</reference>